<feature type="domain" description="UVR" evidence="16">
    <location>
        <begin position="626"/>
        <end position="661"/>
    </location>
</feature>
<dbReference type="PANTHER" id="PTHR24029">
    <property type="entry name" value="UVRABC SYSTEM PROTEIN B"/>
    <property type="match status" value="1"/>
</dbReference>
<dbReference type="CDD" id="cd17916">
    <property type="entry name" value="DEXHc_UvrB"/>
    <property type="match status" value="1"/>
</dbReference>
<dbReference type="InterPro" id="IPR001943">
    <property type="entry name" value="UVR_dom"/>
</dbReference>
<proteinExistence type="inferred from homology"/>
<dbReference type="GO" id="GO:0016787">
    <property type="term" value="F:hydrolase activity"/>
    <property type="evidence" value="ECO:0007669"/>
    <property type="project" value="UniProtKB-KW"/>
</dbReference>
<dbReference type="InterPro" id="IPR014001">
    <property type="entry name" value="Helicase_ATP-bd"/>
</dbReference>
<evidence type="ECO:0000256" key="5">
    <source>
        <dbReference type="ARBA" id="ARBA00022763"/>
    </source>
</evidence>
<keyword evidence="10 13" id="KW-0742">SOS response</keyword>
<keyword evidence="6 13" id="KW-0228">DNA excision</keyword>
<keyword evidence="7 13" id="KW-0067">ATP-binding</keyword>
<evidence type="ECO:0000256" key="15">
    <source>
        <dbReference type="SAM" id="Coils"/>
    </source>
</evidence>
<comment type="subunit">
    <text evidence="11 13 14">Forms a heterotetramer with UvrA during the search for lesions. Interacts with UvrC in an incision complex.</text>
</comment>
<dbReference type="Proteomes" id="UP001250656">
    <property type="component" value="Unassembled WGS sequence"/>
</dbReference>
<dbReference type="HAMAP" id="MF_00204">
    <property type="entry name" value="UvrB"/>
    <property type="match status" value="1"/>
</dbReference>
<dbReference type="InterPro" id="IPR006935">
    <property type="entry name" value="Helicase/UvrB_N"/>
</dbReference>
<dbReference type="Pfam" id="PF04851">
    <property type="entry name" value="ResIII"/>
    <property type="match status" value="1"/>
</dbReference>
<comment type="domain">
    <text evidence="13">The beta-hairpin motif is involved in DNA binding.</text>
</comment>
<evidence type="ECO:0000256" key="2">
    <source>
        <dbReference type="ARBA" id="ARBA00008533"/>
    </source>
</evidence>
<dbReference type="InterPro" id="IPR024759">
    <property type="entry name" value="UvrB_YAD/RRR_dom"/>
</dbReference>
<dbReference type="InterPro" id="IPR004807">
    <property type="entry name" value="UvrB"/>
</dbReference>
<evidence type="ECO:0000313" key="19">
    <source>
        <dbReference type="EMBL" id="MDT7829784.1"/>
    </source>
</evidence>
<feature type="domain" description="Helicase ATP-binding" evidence="17">
    <location>
        <begin position="24"/>
        <end position="160"/>
    </location>
</feature>
<keyword evidence="8 13" id="KW-0267">Excision nuclease</keyword>
<organism evidence="19 20">
    <name type="scientific">Pricia mediterranea</name>
    <dbReference type="NCBI Taxonomy" id="3076079"/>
    <lineage>
        <taxon>Bacteria</taxon>
        <taxon>Pseudomonadati</taxon>
        <taxon>Bacteroidota</taxon>
        <taxon>Flavobacteriia</taxon>
        <taxon>Flavobacteriales</taxon>
        <taxon>Flavobacteriaceae</taxon>
        <taxon>Pricia</taxon>
    </lineage>
</organism>
<dbReference type="InterPro" id="IPR027417">
    <property type="entry name" value="P-loop_NTPase"/>
</dbReference>
<evidence type="ECO:0000256" key="11">
    <source>
        <dbReference type="ARBA" id="ARBA00026033"/>
    </source>
</evidence>
<dbReference type="Pfam" id="PF00271">
    <property type="entry name" value="Helicase_C"/>
    <property type="match status" value="1"/>
</dbReference>
<evidence type="ECO:0000256" key="6">
    <source>
        <dbReference type="ARBA" id="ARBA00022769"/>
    </source>
</evidence>
<dbReference type="PROSITE" id="PS51192">
    <property type="entry name" value="HELICASE_ATP_BIND_1"/>
    <property type="match status" value="1"/>
</dbReference>
<evidence type="ECO:0000256" key="8">
    <source>
        <dbReference type="ARBA" id="ARBA00022881"/>
    </source>
</evidence>
<keyword evidence="15" id="KW-0175">Coiled coil</keyword>
<keyword evidence="9 13" id="KW-0234">DNA repair</keyword>
<dbReference type="Gene3D" id="3.40.50.300">
    <property type="entry name" value="P-loop containing nucleotide triphosphate hydrolases"/>
    <property type="match status" value="3"/>
</dbReference>
<feature type="short sequence motif" description="Beta-hairpin" evidence="13">
    <location>
        <begin position="90"/>
        <end position="113"/>
    </location>
</feature>
<dbReference type="Pfam" id="PF02151">
    <property type="entry name" value="UVR"/>
    <property type="match status" value="1"/>
</dbReference>
<dbReference type="InterPro" id="IPR036876">
    <property type="entry name" value="UVR_dom_sf"/>
</dbReference>
<evidence type="ECO:0000256" key="14">
    <source>
        <dbReference type="RuleBase" id="RU003587"/>
    </source>
</evidence>
<keyword evidence="5 13" id="KW-0227">DNA damage</keyword>
<keyword evidence="3 13" id="KW-0963">Cytoplasm</keyword>
<gene>
    <name evidence="13 19" type="primary">uvrB</name>
    <name evidence="19" type="ORF">RQM65_14005</name>
</gene>
<dbReference type="EMBL" id="JAVTTP010000001">
    <property type="protein sequence ID" value="MDT7829784.1"/>
    <property type="molecule type" value="Genomic_DNA"/>
</dbReference>
<evidence type="ECO:0000259" key="17">
    <source>
        <dbReference type="PROSITE" id="PS51192"/>
    </source>
</evidence>
<evidence type="ECO:0000256" key="1">
    <source>
        <dbReference type="ARBA" id="ARBA00004496"/>
    </source>
</evidence>
<dbReference type="Pfam" id="PF17757">
    <property type="entry name" value="UvrB_inter"/>
    <property type="match status" value="1"/>
</dbReference>
<evidence type="ECO:0000256" key="3">
    <source>
        <dbReference type="ARBA" id="ARBA00022490"/>
    </source>
</evidence>
<evidence type="ECO:0000256" key="13">
    <source>
        <dbReference type="HAMAP-Rule" id="MF_00204"/>
    </source>
</evidence>
<name>A0ABU3L7Q4_9FLAO</name>
<feature type="domain" description="Helicase C-terminal" evidence="18">
    <location>
        <begin position="429"/>
        <end position="591"/>
    </location>
</feature>
<dbReference type="InterPro" id="IPR001650">
    <property type="entry name" value="Helicase_C-like"/>
</dbReference>
<evidence type="ECO:0000256" key="12">
    <source>
        <dbReference type="ARBA" id="ARBA00029504"/>
    </source>
</evidence>
<evidence type="ECO:0000259" key="18">
    <source>
        <dbReference type="PROSITE" id="PS51194"/>
    </source>
</evidence>
<feature type="coiled-coil region" evidence="15">
    <location>
        <begin position="622"/>
        <end position="649"/>
    </location>
</feature>
<reference evidence="19 20" key="1">
    <citation type="submission" date="2023-09" db="EMBL/GenBank/DDBJ databases">
        <title>Novel taxa isolated from Blanes Bay.</title>
        <authorList>
            <person name="Rey-Velasco X."/>
            <person name="Lucena T."/>
        </authorList>
    </citation>
    <scope>NUCLEOTIDE SEQUENCE [LARGE SCALE GENOMIC DNA]</scope>
    <source>
        <strain evidence="19 20">S334</strain>
    </source>
</reference>
<evidence type="ECO:0000256" key="9">
    <source>
        <dbReference type="ARBA" id="ARBA00023204"/>
    </source>
</evidence>
<dbReference type="PANTHER" id="PTHR24029:SF0">
    <property type="entry name" value="UVRABC SYSTEM PROTEIN B"/>
    <property type="match status" value="1"/>
</dbReference>
<evidence type="ECO:0000256" key="7">
    <source>
        <dbReference type="ARBA" id="ARBA00022840"/>
    </source>
</evidence>
<dbReference type="NCBIfam" id="NF003673">
    <property type="entry name" value="PRK05298.1"/>
    <property type="match status" value="1"/>
</dbReference>
<dbReference type="SMART" id="SM00487">
    <property type="entry name" value="DEXDc"/>
    <property type="match status" value="1"/>
</dbReference>
<comment type="function">
    <text evidence="13">The UvrABC repair system catalyzes the recognition and processing of DNA lesions. A damage recognition complex composed of 2 UvrA and 2 UvrB subunits scans DNA for abnormalities. Upon binding of the UvrA(2)B(2) complex to a putative damaged site, the DNA wraps around one UvrB monomer. DNA wrap is dependent on ATP binding by UvrB and probably causes local melting of the DNA helix, facilitating insertion of UvrB beta-hairpin between the DNA strands. Then UvrB probes one DNA strand for the presence of a lesion. If a lesion is found the UvrA subunits dissociate and the UvrB-DNA preincision complex is formed. This complex is subsequently bound by UvrC and the second UvrB is released. If no lesion is found, the DNA wraps around the other UvrB subunit that will check the other stand for damage.</text>
</comment>
<comment type="similarity">
    <text evidence="2 13 14">Belongs to the UvrB family.</text>
</comment>
<keyword evidence="19" id="KW-0378">Hydrolase</keyword>
<dbReference type="NCBIfam" id="TIGR00631">
    <property type="entry name" value="uvrb"/>
    <property type="match status" value="1"/>
</dbReference>
<dbReference type="Pfam" id="PF12344">
    <property type="entry name" value="UvrB"/>
    <property type="match status" value="1"/>
</dbReference>
<dbReference type="CDD" id="cd18790">
    <property type="entry name" value="SF2_C_UvrB"/>
    <property type="match status" value="1"/>
</dbReference>
<evidence type="ECO:0000313" key="20">
    <source>
        <dbReference type="Proteomes" id="UP001250656"/>
    </source>
</evidence>
<dbReference type="InterPro" id="IPR041471">
    <property type="entry name" value="UvrB_inter"/>
</dbReference>
<feature type="binding site" evidence="13">
    <location>
        <begin position="37"/>
        <end position="44"/>
    </location>
    <ligand>
        <name>ATP</name>
        <dbReference type="ChEBI" id="CHEBI:30616"/>
    </ligand>
</feature>
<keyword evidence="4 13" id="KW-0547">Nucleotide-binding</keyword>
<dbReference type="RefSeq" id="WP_314015963.1">
    <property type="nucleotide sequence ID" value="NZ_JAVTTP010000001.1"/>
</dbReference>
<dbReference type="PROSITE" id="PS51194">
    <property type="entry name" value="HELICASE_CTER"/>
    <property type="match status" value="1"/>
</dbReference>
<dbReference type="SUPFAM" id="SSF52540">
    <property type="entry name" value="P-loop containing nucleoside triphosphate hydrolases"/>
    <property type="match status" value="2"/>
</dbReference>
<dbReference type="PROSITE" id="PS50151">
    <property type="entry name" value="UVR"/>
    <property type="match status" value="1"/>
</dbReference>
<evidence type="ECO:0000256" key="10">
    <source>
        <dbReference type="ARBA" id="ARBA00023236"/>
    </source>
</evidence>
<evidence type="ECO:0000256" key="4">
    <source>
        <dbReference type="ARBA" id="ARBA00022741"/>
    </source>
</evidence>
<evidence type="ECO:0000259" key="16">
    <source>
        <dbReference type="PROSITE" id="PS50151"/>
    </source>
</evidence>
<accession>A0ABU3L7Q4</accession>
<dbReference type="Gene3D" id="4.10.860.10">
    <property type="entry name" value="UVR domain"/>
    <property type="match status" value="1"/>
</dbReference>
<protein>
    <recommendedName>
        <fullName evidence="12 13">UvrABC system protein B</fullName>
        <shortName evidence="13">Protein UvrB</shortName>
    </recommendedName>
    <alternativeName>
        <fullName evidence="13">Excinuclease ABC subunit B</fullName>
    </alternativeName>
</protein>
<dbReference type="SUPFAM" id="SSF46600">
    <property type="entry name" value="C-terminal UvrC-binding domain of UvrB"/>
    <property type="match status" value="1"/>
</dbReference>
<comment type="caution">
    <text evidence="19">The sequence shown here is derived from an EMBL/GenBank/DDBJ whole genome shotgun (WGS) entry which is preliminary data.</text>
</comment>
<dbReference type="SMART" id="SM00490">
    <property type="entry name" value="HELICc"/>
    <property type="match status" value="1"/>
</dbReference>
<comment type="subcellular location">
    <subcellularLocation>
        <location evidence="1 13 14">Cytoplasm</location>
    </subcellularLocation>
</comment>
<sequence>MKFKVVSEFEPTGDQPEAIKQLTQGMEEGERYQTLLGVTGSGKTFTVANVVENVQRPTLVLAHNKTLAAQLYSEFKQFFPENAVEYFVSYYDYYQPEAFIPTSGLYIEKDLSINEDIEKLRLSTTSSLLSGRRDVIVVASVSCLYGIGNPVEFKKNVISIKKDQVIARTKFLHQLVQGLYSRTTVDFKNGNFRVKGDVVDVFPSYADHAFRIHFFGDEIEEIEAFDPFNNNVLEVYETLNIYPANMFVTSQDVLQNAIHQIQDDLVKQIDYFKDIGKPLEAKRLEERTNFDLEMIRELGYCSGIENYSRYLDGRQPGTRPFCLLDYFPDDYLMVVDESHVTIPQVHAMYGGDRSRKVNLVDYGFRLPAAMDNRPLKFEEFEALQNQVIYVSATPADYELQLSQGVYVEQVIRPTGLLDPVIEIRPSQNQIDDLVEEIQQRVEKDERTLVTTLTKRMAEELAKYLSRINVRCRYIHSDVDTLERVEIMQDLRKGIFDVLIGVNLLREGLDLPEVSLVAILDADKEGFLRSNRSLTQTVGRAARHLNGKAIMYADKVTDSMQKTMDETDYRREKQMTYNQEHNITPKALKKNLDSVLAKNSVSTYHFEKEELRAAEPELEYMTKDQIEKLIRTKRKAMEKAAKELDFMQAAQLRDEINMLKEQD</sequence>
<keyword evidence="20" id="KW-1185">Reference proteome</keyword>